<dbReference type="STRING" id="1051891.A0A0C3LWF3"/>
<sequence>MVVSVFVSIAIATVALSTTLHPITQGVGNVFNSFSRINPAEVVGAIVNPIAAIPVTDTWCKTIGFGCGRDPHAAFETETFESLGHPHPSEQISIGTDFFNCLDDLRILRQQEFAASQLNGTNGVGKIIDEFPRLQDKSSSLAPANVSSAFSPAHDDIAAARSFILTSAQAVVKAQELAKLVQKQAHSEIGRLRDIQNNEESGLAYLAYGWTEPSWKYLQPGWVGKKRRREAAALFLRELIKLIDKNVTRMVRNAMSLQQCAIDIDNFDHQIESDLKSSLRIASPVSSSLEEPSETLSIGDQSTKRAPRIESLRSKLGKLKSKDEAARLALAGGPPPLFPPAEPRPSLGGAGAEPGKGIEHAPPTLPAVAEQICLLATGLKQAVGGGIGRTEPALTSSSKHEEPLHKAFFRRTQNWVYPAAPLFDLTWLKDSTMSIHILSSSDVGSLTEDISPTKVINLMSKVFVDLSNGGSSGQTEPGIQSPERTSIQTPHQTILFMPSYWLSAGTAIKIVSVPKHSNRSQRPEGLPATTAVVNAETGCVEAIVNARTLTALRNAAGSALATSLLRSSKPAPKSLVLFGAGLQVAFHARILLHPEVYGSSIQKVTVINRSDNERLRTLVQDLKRGFSRIEEGIKGLVSSEESQVEDAVRNADLICTATSSKLPLFPSNWVKPGAHLNLIGSYTPDMREVDEELLHRAEMILVDSREACWKEAGDLIQAGWTDGGEKKDELDGKILDIGNFIAQNPGTKLDDGAITVFKSVGVGVQDVAIASLVAGLARERRIGTLVPYD</sequence>
<dbReference type="Pfam" id="PF02423">
    <property type="entry name" value="OCD_Mu_crystall"/>
    <property type="match status" value="1"/>
</dbReference>
<evidence type="ECO:0000256" key="1">
    <source>
        <dbReference type="ARBA" id="ARBA00008903"/>
    </source>
</evidence>
<dbReference type="EMBL" id="KN823037">
    <property type="protein sequence ID" value="KIO25712.1"/>
    <property type="molecule type" value="Genomic_DNA"/>
</dbReference>
<dbReference type="HOGENOM" id="CLU_355729_0_0_1"/>
<organism evidence="4 5">
    <name type="scientific">Tulasnella calospora MUT 4182</name>
    <dbReference type="NCBI Taxonomy" id="1051891"/>
    <lineage>
        <taxon>Eukaryota</taxon>
        <taxon>Fungi</taxon>
        <taxon>Dikarya</taxon>
        <taxon>Basidiomycota</taxon>
        <taxon>Agaricomycotina</taxon>
        <taxon>Agaricomycetes</taxon>
        <taxon>Cantharellales</taxon>
        <taxon>Tulasnellaceae</taxon>
        <taxon>Tulasnella</taxon>
    </lineage>
</organism>
<evidence type="ECO:0000256" key="2">
    <source>
        <dbReference type="SAM" id="MobiDB-lite"/>
    </source>
</evidence>
<feature type="region of interest" description="Disordered" evidence="2">
    <location>
        <begin position="329"/>
        <end position="362"/>
    </location>
</feature>
<feature type="signal peptide" evidence="3">
    <location>
        <begin position="1"/>
        <end position="17"/>
    </location>
</feature>
<evidence type="ECO:0008006" key="6">
    <source>
        <dbReference type="Google" id="ProtNLM"/>
    </source>
</evidence>
<reference evidence="5" key="2">
    <citation type="submission" date="2015-01" db="EMBL/GenBank/DDBJ databases">
        <title>Evolutionary Origins and Diversification of the Mycorrhizal Mutualists.</title>
        <authorList>
            <consortium name="DOE Joint Genome Institute"/>
            <consortium name="Mycorrhizal Genomics Consortium"/>
            <person name="Kohler A."/>
            <person name="Kuo A."/>
            <person name="Nagy L.G."/>
            <person name="Floudas D."/>
            <person name="Copeland A."/>
            <person name="Barry K.W."/>
            <person name="Cichocki N."/>
            <person name="Veneault-Fourrey C."/>
            <person name="LaButti K."/>
            <person name="Lindquist E.A."/>
            <person name="Lipzen A."/>
            <person name="Lundell T."/>
            <person name="Morin E."/>
            <person name="Murat C."/>
            <person name="Riley R."/>
            <person name="Ohm R."/>
            <person name="Sun H."/>
            <person name="Tunlid A."/>
            <person name="Henrissat B."/>
            <person name="Grigoriev I.V."/>
            <person name="Hibbett D.S."/>
            <person name="Martin F."/>
        </authorList>
    </citation>
    <scope>NUCLEOTIDE SEQUENCE [LARGE SCALE GENOMIC DNA]</scope>
    <source>
        <strain evidence="5">MUT 4182</strain>
    </source>
</reference>
<dbReference type="AlphaFoldDB" id="A0A0C3LWF3"/>
<comment type="similarity">
    <text evidence="1">Belongs to the ornithine cyclodeaminase/mu-crystallin family.</text>
</comment>
<dbReference type="InterPro" id="IPR003462">
    <property type="entry name" value="ODC_Mu_crystall"/>
</dbReference>
<evidence type="ECO:0000256" key="3">
    <source>
        <dbReference type="SAM" id="SignalP"/>
    </source>
</evidence>
<dbReference type="PANTHER" id="PTHR13812:SF19">
    <property type="entry name" value="KETIMINE REDUCTASE MU-CRYSTALLIN"/>
    <property type="match status" value="1"/>
</dbReference>
<dbReference type="PANTHER" id="PTHR13812">
    <property type="entry name" value="KETIMINE REDUCTASE MU-CRYSTALLIN"/>
    <property type="match status" value="1"/>
</dbReference>
<dbReference type="GO" id="GO:0005737">
    <property type="term" value="C:cytoplasm"/>
    <property type="evidence" value="ECO:0007669"/>
    <property type="project" value="TreeGrafter"/>
</dbReference>
<proteinExistence type="inferred from homology"/>
<feature type="region of interest" description="Disordered" evidence="2">
    <location>
        <begin position="284"/>
        <end position="307"/>
    </location>
</feature>
<gene>
    <name evidence="4" type="ORF">M407DRAFT_8268</name>
</gene>
<keyword evidence="3" id="KW-0732">Signal</keyword>
<dbReference type="Gene3D" id="3.30.1780.10">
    <property type="entry name" value="ornithine cyclodeaminase, domain 1"/>
    <property type="match status" value="1"/>
</dbReference>
<evidence type="ECO:0000313" key="5">
    <source>
        <dbReference type="Proteomes" id="UP000054248"/>
    </source>
</evidence>
<feature type="compositionally biased region" description="Pro residues" evidence="2">
    <location>
        <begin position="333"/>
        <end position="343"/>
    </location>
</feature>
<dbReference type="InterPro" id="IPR023401">
    <property type="entry name" value="ODC_N"/>
</dbReference>
<name>A0A0C3LWF3_9AGAM</name>
<dbReference type="Gene3D" id="3.40.50.720">
    <property type="entry name" value="NAD(P)-binding Rossmann-like Domain"/>
    <property type="match status" value="1"/>
</dbReference>
<dbReference type="OrthoDB" id="41492at2759"/>
<reference evidence="4 5" key="1">
    <citation type="submission" date="2014-04" db="EMBL/GenBank/DDBJ databases">
        <authorList>
            <consortium name="DOE Joint Genome Institute"/>
            <person name="Kuo A."/>
            <person name="Girlanda M."/>
            <person name="Perotto S."/>
            <person name="Kohler A."/>
            <person name="Nagy L.G."/>
            <person name="Floudas D."/>
            <person name="Copeland A."/>
            <person name="Barry K.W."/>
            <person name="Cichocki N."/>
            <person name="Veneault-Fourrey C."/>
            <person name="LaButti K."/>
            <person name="Lindquist E.A."/>
            <person name="Lipzen A."/>
            <person name="Lundell T."/>
            <person name="Morin E."/>
            <person name="Murat C."/>
            <person name="Sun H."/>
            <person name="Tunlid A."/>
            <person name="Henrissat B."/>
            <person name="Grigoriev I.V."/>
            <person name="Hibbett D.S."/>
            <person name="Martin F."/>
            <person name="Nordberg H.P."/>
            <person name="Cantor M.N."/>
            <person name="Hua S.X."/>
        </authorList>
    </citation>
    <scope>NUCLEOTIDE SEQUENCE [LARGE SCALE GENOMIC DNA]</scope>
    <source>
        <strain evidence="4 5">MUT 4182</strain>
    </source>
</reference>
<feature type="compositionally biased region" description="Low complexity" evidence="2">
    <location>
        <begin position="284"/>
        <end position="297"/>
    </location>
</feature>
<dbReference type="InterPro" id="IPR036291">
    <property type="entry name" value="NAD(P)-bd_dom_sf"/>
</dbReference>
<dbReference type="Proteomes" id="UP000054248">
    <property type="component" value="Unassembled WGS sequence"/>
</dbReference>
<evidence type="ECO:0000313" key="4">
    <source>
        <dbReference type="EMBL" id="KIO25712.1"/>
    </source>
</evidence>
<dbReference type="SUPFAM" id="SSF51735">
    <property type="entry name" value="NAD(P)-binding Rossmann-fold domains"/>
    <property type="match status" value="1"/>
</dbReference>
<keyword evidence="5" id="KW-1185">Reference proteome</keyword>
<accession>A0A0C3LWF3</accession>
<feature type="chain" id="PRO_5002166809" description="Ornithine cyclodeaminase" evidence="3">
    <location>
        <begin position="18"/>
        <end position="789"/>
    </location>
</feature>
<protein>
    <recommendedName>
        <fullName evidence="6">Ornithine cyclodeaminase</fullName>
    </recommendedName>
</protein>